<dbReference type="Proteomes" id="UP000009342">
    <property type="component" value="Unassembled WGS sequence"/>
</dbReference>
<protein>
    <submittedName>
        <fullName evidence="1">Uncharacterized protein</fullName>
    </submittedName>
</protein>
<accession>A0ABM9Q2I5</accession>
<dbReference type="EMBL" id="CAKZ01000013">
    <property type="protein sequence ID" value="CCJ79553.1"/>
    <property type="molecule type" value="Genomic_DNA"/>
</dbReference>
<gene>
    <name evidence="1" type="ORF">BN134_257</name>
</gene>
<evidence type="ECO:0000313" key="1">
    <source>
        <dbReference type="EMBL" id="CCJ79553.1"/>
    </source>
</evidence>
<sequence length="67" mass="6851">MFCSSFDSLSEFEIIPFSGVSKSGAGAIIHAGGAGRSVRGAGGVKLQPLTASSHIALKLSNIFLSIR</sequence>
<reference evidence="2" key="1">
    <citation type="journal article" date="2012" name="PLoS ONE">
        <title>Comparative analysis of genome sequences covering the seven cronobacter species.</title>
        <authorList>
            <person name="Joseph S."/>
            <person name="Desai P."/>
            <person name="Ji Y."/>
            <person name="Cummings C.A."/>
            <person name="Shih R."/>
            <person name="Degoricija L."/>
            <person name="Rico A."/>
            <person name="Brzoska P."/>
            <person name="Hamby S.E."/>
            <person name="Masood N."/>
            <person name="Hariri S."/>
            <person name="Sonbol H."/>
            <person name="Chuzhanova N."/>
            <person name="McClelland M."/>
            <person name="Furtado M.R."/>
            <person name="Forsythe S.J."/>
        </authorList>
    </citation>
    <scope>NUCLEOTIDE SEQUENCE [LARGE SCALE GENOMIC DNA]</scope>
    <source>
        <strain evidence="2">1210</strain>
    </source>
</reference>
<proteinExistence type="predicted"/>
<organism evidence="1 2">
    <name type="scientific">Cronobacter dublinensis 1210</name>
    <dbReference type="NCBI Taxonomy" id="1208656"/>
    <lineage>
        <taxon>Bacteria</taxon>
        <taxon>Pseudomonadati</taxon>
        <taxon>Pseudomonadota</taxon>
        <taxon>Gammaproteobacteria</taxon>
        <taxon>Enterobacterales</taxon>
        <taxon>Enterobacteriaceae</taxon>
        <taxon>Cronobacter</taxon>
    </lineage>
</organism>
<name>A0ABM9Q2I5_9ENTR</name>
<comment type="caution">
    <text evidence="1">The sequence shown here is derived from an EMBL/GenBank/DDBJ whole genome shotgun (WGS) entry which is preliminary data.</text>
</comment>
<keyword evidence="2" id="KW-1185">Reference proteome</keyword>
<evidence type="ECO:0000313" key="2">
    <source>
        <dbReference type="Proteomes" id="UP000009342"/>
    </source>
</evidence>